<evidence type="ECO:0000313" key="1">
    <source>
        <dbReference type="EMBL" id="MBS0027189.1"/>
    </source>
</evidence>
<sequence length="57" mass="6372">MTAPSFLKSVTAHFRKTVDLVAVDLKDLNKERVAEVMDYIKLNHASDMNRLIAIGGK</sequence>
<evidence type="ECO:0000313" key="2">
    <source>
        <dbReference type="Proteomes" id="UP000676386"/>
    </source>
</evidence>
<gene>
    <name evidence="1" type="ORF">KE626_07705</name>
</gene>
<protein>
    <submittedName>
        <fullName evidence="1">Uncharacterized protein</fullName>
    </submittedName>
</protein>
<name>A0ABS5IW57_9BACT</name>
<reference evidence="1 2" key="1">
    <citation type="submission" date="2021-04" db="EMBL/GenBank/DDBJ databases">
        <title>Chitinophaga sp. nov., isolated from the rhizosphere soil.</title>
        <authorList>
            <person name="He S."/>
        </authorList>
    </citation>
    <scope>NUCLEOTIDE SEQUENCE [LARGE SCALE GENOMIC DNA]</scope>
    <source>
        <strain evidence="1 2">2R12</strain>
    </source>
</reference>
<proteinExistence type="predicted"/>
<organism evidence="1 2">
    <name type="scientific">Chitinophaga hostae</name>
    <dbReference type="NCBI Taxonomy" id="2831022"/>
    <lineage>
        <taxon>Bacteria</taxon>
        <taxon>Pseudomonadati</taxon>
        <taxon>Bacteroidota</taxon>
        <taxon>Chitinophagia</taxon>
        <taxon>Chitinophagales</taxon>
        <taxon>Chitinophagaceae</taxon>
        <taxon>Chitinophaga</taxon>
    </lineage>
</organism>
<accession>A0ABS5IW57</accession>
<dbReference type="Proteomes" id="UP000676386">
    <property type="component" value="Unassembled WGS sequence"/>
</dbReference>
<dbReference type="EMBL" id="JAGTXB010000003">
    <property type="protein sequence ID" value="MBS0027189.1"/>
    <property type="molecule type" value="Genomic_DNA"/>
</dbReference>
<keyword evidence="2" id="KW-1185">Reference proteome</keyword>
<dbReference type="RefSeq" id="WP_211972295.1">
    <property type="nucleotide sequence ID" value="NZ_CBFHAM010000020.1"/>
</dbReference>
<comment type="caution">
    <text evidence="1">The sequence shown here is derived from an EMBL/GenBank/DDBJ whole genome shotgun (WGS) entry which is preliminary data.</text>
</comment>